<dbReference type="Proteomes" id="UP000297245">
    <property type="component" value="Unassembled WGS sequence"/>
</dbReference>
<feature type="non-terminal residue" evidence="1">
    <location>
        <position position="109"/>
    </location>
</feature>
<dbReference type="AlphaFoldDB" id="A0A4S8LWV8"/>
<evidence type="ECO:0000313" key="1">
    <source>
        <dbReference type="EMBL" id="THU93980.1"/>
    </source>
</evidence>
<reference evidence="1 2" key="1">
    <citation type="journal article" date="2019" name="Nat. Ecol. Evol.">
        <title>Megaphylogeny resolves global patterns of mushroom evolution.</title>
        <authorList>
            <person name="Varga T."/>
            <person name="Krizsan K."/>
            <person name="Foldi C."/>
            <person name="Dima B."/>
            <person name="Sanchez-Garcia M."/>
            <person name="Sanchez-Ramirez S."/>
            <person name="Szollosi G.J."/>
            <person name="Szarkandi J.G."/>
            <person name="Papp V."/>
            <person name="Albert L."/>
            <person name="Andreopoulos W."/>
            <person name="Angelini C."/>
            <person name="Antonin V."/>
            <person name="Barry K.W."/>
            <person name="Bougher N.L."/>
            <person name="Buchanan P."/>
            <person name="Buyck B."/>
            <person name="Bense V."/>
            <person name="Catcheside P."/>
            <person name="Chovatia M."/>
            <person name="Cooper J."/>
            <person name="Damon W."/>
            <person name="Desjardin D."/>
            <person name="Finy P."/>
            <person name="Geml J."/>
            <person name="Haridas S."/>
            <person name="Hughes K."/>
            <person name="Justo A."/>
            <person name="Karasinski D."/>
            <person name="Kautmanova I."/>
            <person name="Kiss B."/>
            <person name="Kocsube S."/>
            <person name="Kotiranta H."/>
            <person name="LaButti K.M."/>
            <person name="Lechner B.E."/>
            <person name="Liimatainen K."/>
            <person name="Lipzen A."/>
            <person name="Lukacs Z."/>
            <person name="Mihaltcheva S."/>
            <person name="Morgado L.N."/>
            <person name="Niskanen T."/>
            <person name="Noordeloos M.E."/>
            <person name="Ohm R.A."/>
            <person name="Ortiz-Santana B."/>
            <person name="Ovrebo C."/>
            <person name="Racz N."/>
            <person name="Riley R."/>
            <person name="Savchenko A."/>
            <person name="Shiryaev A."/>
            <person name="Soop K."/>
            <person name="Spirin V."/>
            <person name="Szebenyi C."/>
            <person name="Tomsovsky M."/>
            <person name="Tulloss R.E."/>
            <person name="Uehling J."/>
            <person name="Grigoriev I.V."/>
            <person name="Vagvolgyi C."/>
            <person name="Papp T."/>
            <person name="Martin F.M."/>
            <person name="Miettinen O."/>
            <person name="Hibbett D.S."/>
            <person name="Nagy L.G."/>
        </authorList>
    </citation>
    <scope>NUCLEOTIDE SEQUENCE [LARGE SCALE GENOMIC DNA]</scope>
    <source>
        <strain evidence="1 2">CBS 962.96</strain>
    </source>
</reference>
<name>A0A4S8LWV8_DENBC</name>
<organism evidence="1 2">
    <name type="scientific">Dendrothele bispora (strain CBS 962.96)</name>
    <dbReference type="NCBI Taxonomy" id="1314807"/>
    <lineage>
        <taxon>Eukaryota</taxon>
        <taxon>Fungi</taxon>
        <taxon>Dikarya</taxon>
        <taxon>Basidiomycota</taxon>
        <taxon>Agaricomycotina</taxon>
        <taxon>Agaricomycetes</taxon>
        <taxon>Agaricomycetidae</taxon>
        <taxon>Agaricales</taxon>
        <taxon>Agaricales incertae sedis</taxon>
        <taxon>Dendrothele</taxon>
    </lineage>
</organism>
<gene>
    <name evidence="1" type="ORF">K435DRAFT_611232</name>
</gene>
<proteinExistence type="predicted"/>
<evidence type="ECO:0000313" key="2">
    <source>
        <dbReference type="Proteomes" id="UP000297245"/>
    </source>
</evidence>
<protein>
    <submittedName>
        <fullName evidence="1">Uncharacterized protein</fullName>
    </submittedName>
</protein>
<dbReference type="EMBL" id="ML179234">
    <property type="protein sequence ID" value="THU93980.1"/>
    <property type="molecule type" value="Genomic_DNA"/>
</dbReference>
<keyword evidence="2" id="KW-1185">Reference proteome</keyword>
<accession>A0A4S8LWV8</accession>
<dbReference type="OrthoDB" id="3261031at2759"/>
<feature type="non-terminal residue" evidence="1">
    <location>
        <position position="1"/>
    </location>
</feature>
<sequence length="109" mass="12464">GVRTSGRVETEHRVNKSFTGPKKSLFQVFDSLNEHTCGQSVKEMIKAHDSSRRQHDPSIESVFSAVLDLLRTYAGPHALQVCFEQMKKSMFYVAEVIDCPQNVKTWNEY</sequence>